<feature type="transmembrane region" description="Helical" evidence="15">
    <location>
        <begin position="12"/>
        <end position="29"/>
    </location>
</feature>
<dbReference type="PANTHER" id="PTHR15583">
    <property type="entry name" value="INTERLEUKIN-17 RECEPTOR"/>
    <property type="match status" value="1"/>
</dbReference>
<name>A0A8C6V6S3_NAJNA</name>
<evidence type="ECO:0000313" key="17">
    <source>
        <dbReference type="Ensembl" id="ENSNNAP00000001909.1"/>
    </source>
</evidence>
<evidence type="ECO:0000256" key="5">
    <source>
        <dbReference type="ARBA" id="ARBA00022989"/>
    </source>
</evidence>
<feature type="domain" description="SEFIR" evidence="16">
    <location>
        <begin position="34"/>
        <end position="187"/>
    </location>
</feature>
<organism evidence="17 18">
    <name type="scientific">Naja naja</name>
    <name type="common">Indian cobra</name>
    <dbReference type="NCBI Taxonomy" id="35670"/>
    <lineage>
        <taxon>Eukaryota</taxon>
        <taxon>Metazoa</taxon>
        <taxon>Chordata</taxon>
        <taxon>Craniata</taxon>
        <taxon>Vertebrata</taxon>
        <taxon>Euteleostomi</taxon>
        <taxon>Lepidosauria</taxon>
        <taxon>Squamata</taxon>
        <taxon>Bifurcata</taxon>
        <taxon>Unidentata</taxon>
        <taxon>Episquamata</taxon>
        <taxon>Toxicofera</taxon>
        <taxon>Serpentes</taxon>
        <taxon>Colubroidea</taxon>
        <taxon>Elapidae</taxon>
        <taxon>Elapinae</taxon>
        <taxon>Naja</taxon>
    </lineage>
</organism>
<dbReference type="Gene3D" id="3.40.50.11530">
    <property type="match status" value="1"/>
</dbReference>
<keyword evidence="7" id="KW-1015">Disulfide bond</keyword>
<dbReference type="GO" id="GO:0005886">
    <property type="term" value="C:plasma membrane"/>
    <property type="evidence" value="ECO:0007669"/>
    <property type="project" value="UniProtKB-SubCell"/>
</dbReference>
<evidence type="ECO:0000256" key="8">
    <source>
        <dbReference type="ARBA" id="ARBA00023170"/>
    </source>
</evidence>
<accession>A0A8C6V6S3</accession>
<reference evidence="17" key="2">
    <citation type="submission" date="2025-09" db="UniProtKB">
        <authorList>
            <consortium name="Ensembl"/>
        </authorList>
    </citation>
    <scope>IDENTIFICATION</scope>
</reference>
<dbReference type="GeneTree" id="ENSGT00730000111286"/>
<dbReference type="Ensembl" id="ENSNNAT00000002009.1">
    <property type="protein sequence ID" value="ENSNNAP00000001909.1"/>
    <property type="gene ID" value="ENSNNAG00000001329.1"/>
</dbReference>
<evidence type="ECO:0000256" key="4">
    <source>
        <dbReference type="ARBA" id="ARBA00022729"/>
    </source>
</evidence>
<keyword evidence="6 15" id="KW-0472">Membrane</keyword>
<evidence type="ECO:0000256" key="2">
    <source>
        <dbReference type="ARBA" id="ARBA00022475"/>
    </source>
</evidence>
<reference evidence="17" key="1">
    <citation type="submission" date="2025-08" db="UniProtKB">
        <authorList>
            <consortium name="Ensembl"/>
        </authorList>
    </citation>
    <scope>IDENTIFICATION</scope>
</reference>
<comment type="subunit">
    <text evidence="11">Homodimer; disulfide-linked. Heterodimer with IL17RA. Heterodimerization with IL17RA is independent of the cytoplasmic tail. Associates with non-glycosylated IL17RA constitutively. Binding of IL17A and IL17F induces association with glycosylated IL17RA. Forms complexes with 2:1 binding stoichiometry: two receptor chains for one interleukin molecule. IL17A homodimer preferentially drives the formation of IL17RA-IL17RC heterodimeric receptor complex, whereas IL17F homodimer forms predominantly complexes with IL17RC homodimer. IL17A-IL17F forms complexes with IL17RA-IL17RC, but with lower affinity when compared to IL17A homodimer. IL17RC chain cannot distinguish between IL17A and IL17F molecules, potentially enabling the formation of topologically distinct complexes. Interacts (through SEFIR domain and extended downstream region) with TRAF3IP2/ACT1 (phosphorylated).</text>
</comment>
<dbReference type="Proteomes" id="UP000694559">
    <property type="component" value="Unplaced"/>
</dbReference>
<dbReference type="GO" id="GO:0006954">
    <property type="term" value="P:inflammatory response"/>
    <property type="evidence" value="ECO:0007669"/>
    <property type="project" value="UniProtKB-KW"/>
</dbReference>
<keyword evidence="10" id="KW-0395">Inflammatory response</keyword>
<evidence type="ECO:0000259" key="16">
    <source>
        <dbReference type="PROSITE" id="PS51534"/>
    </source>
</evidence>
<evidence type="ECO:0000313" key="18">
    <source>
        <dbReference type="Proteomes" id="UP000694559"/>
    </source>
</evidence>
<sequence length="241" mass="27057">MNEYISVIKTHPKFLLVWIANFLAALWQIRMLQGRQVLILYSPDHEGYERVVGILADALTQLQASVSLELWSRRELGSLGPMQWFHAQQRLVLQEGGVIVLLFSHGAVASCAEWLGWKQSFPRSSFKPDSTFLASLNCVLPDFLAGEARATYIVGCFEELLPVSEIPDFFCSVPVYPLPSQLFGFLLDLAGPRAGHKQRISLKRHAECIHKSLEQAVHEYPEWRISKGVGLSPSCLALELP</sequence>
<evidence type="ECO:0000256" key="1">
    <source>
        <dbReference type="ARBA" id="ARBA00004251"/>
    </source>
</evidence>
<evidence type="ECO:0000256" key="14">
    <source>
        <dbReference type="ARBA" id="ARBA00079879"/>
    </source>
</evidence>
<evidence type="ECO:0000256" key="10">
    <source>
        <dbReference type="ARBA" id="ARBA00023198"/>
    </source>
</evidence>
<keyword evidence="2" id="KW-1003">Cell membrane</keyword>
<evidence type="ECO:0000256" key="7">
    <source>
        <dbReference type="ARBA" id="ARBA00023157"/>
    </source>
</evidence>
<dbReference type="PROSITE" id="PS51534">
    <property type="entry name" value="SEFIR"/>
    <property type="match status" value="1"/>
</dbReference>
<comment type="subcellular location">
    <subcellularLocation>
        <location evidence="1">Cell membrane</location>
        <topology evidence="1">Single-pass type I membrane protein</topology>
    </subcellularLocation>
</comment>
<dbReference type="InterPro" id="IPR039465">
    <property type="entry name" value="IL-17_rcpt-like"/>
</dbReference>
<evidence type="ECO:0000256" key="12">
    <source>
        <dbReference type="ARBA" id="ARBA00069307"/>
    </source>
</evidence>
<dbReference type="GO" id="GO:0030368">
    <property type="term" value="F:interleukin-17 receptor activity"/>
    <property type="evidence" value="ECO:0007669"/>
    <property type="project" value="InterPro"/>
</dbReference>
<keyword evidence="18" id="KW-1185">Reference proteome</keyword>
<keyword evidence="5 15" id="KW-1133">Transmembrane helix</keyword>
<evidence type="ECO:0000256" key="3">
    <source>
        <dbReference type="ARBA" id="ARBA00022692"/>
    </source>
</evidence>
<dbReference type="AlphaFoldDB" id="A0A8C6V6S3"/>
<evidence type="ECO:0000256" key="11">
    <source>
        <dbReference type="ARBA" id="ARBA00062086"/>
    </source>
</evidence>
<dbReference type="OrthoDB" id="9949622at2759"/>
<keyword evidence="8" id="KW-0675">Receptor</keyword>
<keyword evidence="9" id="KW-0325">Glycoprotein</keyword>
<evidence type="ECO:0000256" key="13">
    <source>
        <dbReference type="ARBA" id="ARBA00078165"/>
    </source>
</evidence>
<dbReference type="PANTHER" id="PTHR15583:SF12">
    <property type="entry name" value="INTERLEUKIN-17 RECEPTOR C"/>
    <property type="match status" value="1"/>
</dbReference>
<evidence type="ECO:0000256" key="6">
    <source>
        <dbReference type="ARBA" id="ARBA00023136"/>
    </source>
</evidence>
<dbReference type="Pfam" id="PF08357">
    <property type="entry name" value="SEFIR"/>
    <property type="match status" value="1"/>
</dbReference>
<keyword evidence="4" id="KW-0732">Signal</keyword>
<dbReference type="OMA" id="RTEEWIM"/>
<proteinExistence type="predicted"/>
<dbReference type="FunFam" id="3.40.50.11530:FF:000001">
    <property type="entry name" value="interleukin-17 receptor C isoform X1"/>
    <property type="match status" value="1"/>
</dbReference>
<dbReference type="InterPro" id="IPR013568">
    <property type="entry name" value="SEFIR_dom"/>
</dbReference>
<keyword evidence="3 15" id="KW-0812">Transmembrane</keyword>
<protein>
    <recommendedName>
        <fullName evidence="12">Interleukin-17 receptor C</fullName>
    </recommendedName>
    <alternativeName>
        <fullName evidence="14">Interleukin-17 receptor-like protein</fullName>
    </alternativeName>
    <alternativeName>
        <fullName evidence="13">ZcytoR14</fullName>
    </alternativeName>
</protein>
<evidence type="ECO:0000256" key="9">
    <source>
        <dbReference type="ARBA" id="ARBA00023180"/>
    </source>
</evidence>
<evidence type="ECO:0000256" key="15">
    <source>
        <dbReference type="SAM" id="Phobius"/>
    </source>
</evidence>